<evidence type="ECO:0000256" key="1">
    <source>
        <dbReference type="SAM" id="MobiDB-lite"/>
    </source>
</evidence>
<keyword evidence="4" id="KW-1185">Reference proteome</keyword>
<dbReference type="OrthoDB" id="5419219at2759"/>
<reference evidence="3" key="1">
    <citation type="journal article" date="2020" name="Stud. Mycol.">
        <title>101 Dothideomycetes genomes: a test case for predicting lifestyles and emergence of pathogens.</title>
        <authorList>
            <person name="Haridas S."/>
            <person name="Albert R."/>
            <person name="Binder M."/>
            <person name="Bloem J."/>
            <person name="Labutti K."/>
            <person name="Salamov A."/>
            <person name="Andreopoulos B."/>
            <person name="Baker S."/>
            <person name="Barry K."/>
            <person name="Bills G."/>
            <person name="Bluhm B."/>
            <person name="Cannon C."/>
            <person name="Castanera R."/>
            <person name="Culley D."/>
            <person name="Daum C."/>
            <person name="Ezra D."/>
            <person name="Gonzalez J."/>
            <person name="Henrissat B."/>
            <person name="Kuo A."/>
            <person name="Liang C."/>
            <person name="Lipzen A."/>
            <person name="Lutzoni F."/>
            <person name="Magnuson J."/>
            <person name="Mondo S."/>
            <person name="Nolan M."/>
            <person name="Ohm R."/>
            <person name="Pangilinan J."/>
            <person name="Park H.-J."/>
            <person name="Ramirez L."/>
            <person name="Alfaro M."/>
            <person name="Sun H."/>
            <person name="Tritt A."/>
            <person name="Yoshinaga Y."/>
            <person name="Zwiers L.-H."/>
            <person name="Turgeon B."/>
            <person name="Goodwin S."/>
            <person name="Spatafora J."/>
            <person name="Crous P."/>
            <person name="Grigoriev I."/>
        </authorList>
    </citation>
    <scope>NUCLEOTIDE SEQUENCE</scope>
    <source>
        <strain evidence="3">CBS 133067</strain>
    </source>
</reference>
<organism evidence="3 4">
    <name type="scientific">Rhizodiscina lignyota</name>
    <dbReference type="NCBI Taxonomy" id="1504668"/>
    <lineage>
        <taxon>Eukaryota</taxon>
        <taxon>Fungi</taxon>
        <taxon>Dikarya</taxon>
        <taxon>Ascomycota</taxon>
        <taxon>Pezizomycotina</taxon>
        <taxon>Dothideomycetes</taxon>
        <taxon>Pleosporomycetidae</taxon>
        <taxon>Aulographales</taxon>
        <taxon>Rhizodiscinaceae</taxon>
        <taxon>Rhizodiscina</taxon>
    </lineage>
</organism>
<feature type="transmembrane region" description="Helical" evidence="2">
    <location>
        <begin position="575"/>
        <end position="596"/>
    </location>
</feature>
<evidence type="ECO:0000256" key="2">
    <source>
        <dbReference type="SAM" id="Phobius"/>
    </source>
</evidence>
<keyword evidence="2" id="KW-0812">Transmembrane</keyword>
<feature type="region of interest" description="Disordered" evidence="1">
    <location>
        <begin position="21"/>
        <end position="54"/>
    </location>
</feature>
<keyword evidence="2" id="KW-1133">Transmembrane helix</keyword>
<accession>A0A9P4IIC4</accession>
<proteinExistence type="predicted"/>
<evidence type="ECO:0000313" key="4">
    <source>
        <dbReference type="Proteomes" id="UP000799772"/>
    </source>
</evidence>
<keyword evidence="2" id="KW-0472">Membrane</keyword>
<sequence>MASLHPPKLFQRRSVLPISVRDCGSSPSLSNDEKGTGTHSRRRSHQQAYRPDPNRVFQATKDHRSWESRTNPCVFENLPKFDDLKPYGLSEDEEDNLVRKEIDKYCRYAESERPDPFDSNGIFDKTNAHGFADLTSVIDQIQCSLHIILHDNASVALEHCPNAEFYEKFFRPSRRAVLERYGKEPRFITGRRPKLLKDTDKNTRVYHAMVDFIFGSTVWWLMRVAQNKNWEAQIIAILARWAVKLKIIALDPVHCADRCLERGVEIIRQLWNANKDDDESIIIHLLERSSNEAKKIEFSSDDLNLAFGYYASKLQLRKILEMIIVGVTDNMIVQQAGSRSSSRFEVRTLIYKGGVGGTLRELFVTRHVNVLVSSNSSSIVHSYIALQLAIANAERIRETLGKRPKSGVTESDAVIMSWSQAGIPSKVQTDRLDDLISVLVPLGLRTERHWLLHLSTLLRSDVRDEEELIEKFEFHPDDDITTEFRLNTQASLKRKRQVELPFVESDIISTSRIPLWRSPEEQNTHYIPMEAEDPRASNTGVKNQASSVASDLERCIPEINRWVISEDSIMVHCRMYSISALIIAFLVIFGSLLVPFLVQERMKGVDPFQWVTFAWLLAGAFLVGAKSRYHESWPWHDFVRGQILCQGVKQLANVSGINPQTILLYLLHNEMKNPIAFRGPYKTIFSKCSSSSGLSIDEPINHSTLVAAGFMVLKVANEETEYLLFRDIRDDRFADPEEHLICDIAQKPHKIRSSRMWHQDVNILKLMRKKVAGTEDILVLGQYARESSFG</sequence>
<gene>
    <name evidence="3" type="ORF">NA57DRAFT_56618</name>
</gene>
<evidence type="ECO:0000313" key="3">
    <source>
        <dbReference type="EMBL" id="KAF2098987.1"/>
    </source>
</evidence>
<dbReference type="AlphaFoldDB" id="A0A9P4IIC4"/>
<comment type="caution">
    <text evidence="3">The sequence shown here is derived from an EMBL/GenBank/DDBJ whole genome shotgun (WGS) entry which is preliminary data.</text>
</comment>
<name>A0A9P4IIC4_9PEZI</name>
<dbReference type="EMBL" id="ML978126">
    <property type="protein sequence ID" value="KAF2098987.1"/>
    <property type="molecule type" value="Genomic_DNA"/>
</dbReference>
<protein>
    <submittedName>
        <fullName evidence="3">Uncharacterized protein</fullName>
    </submittedName>
</protein>
<dbReference type="Proteomes" id="UP000799772">
    <property type="component" value="Unassembled WGS sequence"/>
</dbReference>